<dbReference type="Proteomes" id="UP001267003">
    <property type="component" value="Unassembled WGS sequence"/>
</dbReference>
<accession>A0AAW8VYL4</accession>
<sequence length="184" mass="21086">MSDYVGVEDIKQAIIEEEPTYKALLSDYPDAATQYAYDVLFTDKYITGQDTQLGCIRHLNDLLRQGDEDFPYIYNLDMVNAIEYFARTIPDPTDIHTLINPMPWQSFILDNLIGWRDPVHKGSRFHTGIVSIARQQGKTWLASILVNFSYFVIGLQASSQDFLVASYDNEHAKSFLTTFLCKLK</sequence>
<dbReference type="AlphaFoldDB" id="A0AAW8VYL4"/>
<gene>
    <name evidence="2" type="ORF">RI536_10205</name>
</gene>
<evidence type="ECO:0000259" key="1">
    <source>
        <dbReference type="Pfam" id="PF03354"/>
    </source>
</evidence>
<evidence type="ECO:0000313" key="2">
    <source>
        <dbReference type="EMBL" id="MDT6990460.1"/>
    </source>
</evidence>
<organism evidence="2 3">
    <name type="scientific">Lactiplantibacillus pentosus</name>
    <name type="common">Lactobacillus pentosus</name>
    <dbReference type="NCBI Taxonomy" id="1589"/>
    <lineage>
        <taxon>Bacteria</taxon>
        <taxon>Bacillati</taxon>
        <taxon>Bacillota</taxon>
        <taxon>Bacilli</taxon>
        <taxon>Lactobacillales</taxon>
        <taxon>Lactobacillaceae</taxon>
        <taxon>Lactiplantibacillus</taxon>
    </lineage>
</organism>
<dbReference type="RefSeq" id="WP_313890705.1">
    <property type="nucleotide sequence ID" value="NZ_JAGXBR010000023.1"/>
</dbReference>
<reference evidence="2" key="1">
    <citation type="submission" date="2023-08" db="EMBL/GenBank/DDBJ databases">
        <authorList>
            <person name="Page C.A."/>
            <person name="Perez-Diaz I.M."/>
        </authorList>
    </citation>
    <scope>NUCLEOTIDE SEQUENCE</scope>
    <source>
        <strain evidence="2">7.8.46</strain>
    </source>
</reference>
<dbReference type="InterPro" id="IPR027417">
    <property type="entry name" value="P-loop_NTPase"/>
</dbReference>
<comment type="caution">
    <text evidence="2">The sequence shown here is derived from an EMBL/GenBank/DDBJ whole genome shotgun (WGS) entry which is preliminary data.</text>
</comment>
<dbReference type="Gene3D" id="3.40.50.300">
    <property type="entry name" value="P-loop containing nucleotide triphosphate hydrolases"/>
    <property type="match status" value="1"/>
</dbReference>
<dbReference type="Pfam" id="PF03354">
    <property type="entry name" value="TerL_ATPase"/>
    <property type="match status" value="1"/>
</dbReference>
<name>A0AAW8VYL4_LACPE</name>
<dbReference type="InterPro" id="IPR046461">
    <property type="entry name" value="TerL_ATPase"/>
</dbReference>
<protein>
    <submittedName>
        <fullName evidence="2">Terminase large subunit</fullName>
    </submittedName>
</protein>
<proteinExistence type="predicted"/>
<feature type="domain" description="Terminase large subunit-like ATPase" evidence="1">
    <location>
        <begin position="103"/>
        <end position="168"/>
    </location>
</feature>
<evidence type="ECO:0000313" key="3">
    <source>
        <dbReference type="Proteomes" id="UP001267003"/>
    </source>
</evidence>
<dbReference type="EMBL" id="JAVLAQ010000001">
    <property type="protein sequence ID" value="MDT6990460.1"/>
    <property type="molecule type" value="Genomic_DNA"/>
</dbReference>